<gene>
    <name evidence="2" type="ORF">CIG75_10290</name>
</gene>
<dbReference type="KEGG" id="tab:CIG75_10290"/>
<feature type="region of interest" description="Disordered" evidence="1">
    <location>
        <begin position="245"/>
        <end position="270"/>
    </location>
</feature>
<dbReference type="Proteomes" id="UP000214688">
    <property type="component" value="Chromosome"/>
</dbReference>
<dbReference type="InterPro" id="IPR009776">
    <property type="entry name" value="Spore_0_M"/>
</dbReference>
<dbReference type="PANTHER" id="PTHR40053">
    <property type="entry name" value="SPORULATION-CONTROL PROTEIN SPO0M"/>
    <property type="match status" value="1"/>
</dbReference>
<organism evidence="2 3">
    <name type="scientific">Tumebacillus algifaecis</name>
    <dbReference type="NCBI Taxonomy" id="1214604"/>
    <lineage>
        <taxon>Bacteria</taxon>
        <taxon>Bacillati</taxon>
        <taxon>Bacillota</taxon>
        <taxon>Bacilli</taxon>
        <taxon>Bacillales</taxon>
        <taxon>Alicyclobacillaceae</taxon>
        <taxon>Tumebacillus</taxon>
    </lineage>
</organism>
<name>A0A223D1C3_9BACL</name>
<evidence type="ECO:0000313" key="2">
    <source>
        <dbReference type="EMBL" id="ASS75341.1"/>
    </source>
</evidence>
<reference evidence="2 3" key="1">
    <citation type="journal article" date="2015" name="Int. J. Syst. Evol. Microbiol.">
        <title>Tumebacillus algifaecis sp. nov., isolated from decomposing algal scum.</title>
        <authorList>
            <person name="Wu Y.F."/>
            <person name="Zhang B."/>
            <person name="Xing P."/>
            <person name="Wu Q.L."/>
            <person name="Liu S.J."/>
        </authorList>
    </citation>
    <scope>NUCLEOTIDE SEQUENCE [LARGE SCALE GENOMIC DNA]</scope>
    <source>
        <strain evidence="2 3">THMBR28</strain>
    </source>
</reference>
<evidence type="ECO:0000313" key="3">
    <source>
        <dbReference type="Proteomes" id="UP000214688"/>
    </source>
</evidence>
<feature type="compositionally biased region" description="Basic residues" evidence="1">
    <location>
        <begin position="259"/>
        <end position="268"/>
    </location>
</feature>
<keyword evidence="3" id="KW-1185">Reference proteome</keyword>
<sequence length="298" mass="33192">MLLIKKFLSKIWIGAATVNLVLDDSRGRIGEEVSGKILVEGGNVDQKIDAIHVDFLLEARLDDRTARSRIQSVTVAQGLQVRAGEKLEFPFRHQLPELPQSTHYVRYTYHTRLDIPQALDTHDFDEFILLPRPSTATAQNALHALGFRDKQESGVFNGHYQEFEYRPVQGPFAGRIDELEVVYITEDRGLVLHIELDKKVKGLLGALADKLDLDESHFTLRLSFDTLRDPEATLNTIHKALESELNNPKPNRYPTLPRVRNKPKHSGRSHGVGGAIAGGIAGYAIGDLLFGGKSGDES</sequence>
<accession>A0A223D1C3</accession>
<dbReference type="Pfam" id="PF07070">
    <property type="entry name" value="Spo0M"/>
    <property type="match status" value="1"/>
</dbReference>
<dbReference type="AlphaFoldDB" id="A0A223D1C3"/>
<protein>
    <recommendedName>
        <fullName evidence="4">Sporulation protein SpoOM</fullName>
    </recommendedName>
</protein>
<evidence type="ECO:0000256" key="1">
    <source>
        <dbReference type="SAM" id="MobiDB-lite"/>
    </source>
</evidence>
<dbReference type="EMBL" id="CP022657">
    <property type="protein sequence ID" value="ASS75341.1"/>
    <property type="molecule type" value="Genomic_DNA"/>
</dbReference>
<evidence type="ECO:0008006" key="4">
    <source>
        <dbReference type="Google" id="ProtNLM"/>
    </source>
</evidence>
<dbReference type="PANTHER" id="PTHR40053:SF1">
    <property type="entry name" value="SPORULATION-CONTROL PROTEIN SPO0M"/>
    <property type="match status" value="1"/>
</dbReference>
<proteinExistence type="predicted"/>